<name>A0A0G0W1U9_9BACT</name>
<dbReference type="Proteomes" id="UP000034292">
    <property type="component" value="Unassembled WGS sequence"/>
</dbReference>
<reference evidence="1 2" key="1">
    <citation type="journal article" date="2015" name="Nature">
        <title>rRNA introns, odd ribosomes, and small enigmatic genomes across a large radiation of phyla.</title>
        <authorList>
            <person name="Brown C.T."/>
            <person name="Hug L.A."/>
            <person name="Thomas B.C."/>
            <person name="Sharon I."/>
            <person name="Castelle C.J."/>
            <person name="Singh A."/>
            <person name="Wilkins M.J."/>
            <person name="Williams K.H."/>
            <person name="Banfield J.F."/>
        </authorList>
    </citation>
    <scope>NUCLEOTIDE SEQUENCE [LARGE SCALE GENOMIC DNA]</scope>
</reference>
<accession>A0A0G0W1U9</accession>
<evidence type="ECO:0000313" key="2">
    <source>
        <dbReference type="Proteomes" id="UP000034292"/>
    </source>
</evidence>
<dbReference type="EMBL" id="LBZV01000001">
    <property type="protein sequence ID" value="KKR78265.1"/>
    <property type="molecule type" value="Genomic_DNA"/>
</dbReference>
<evidence type="ECO:0000313" key="1">
    <source>
        <dbReference type="EMBL" id="KKR78265.1"/>
    </source>
</evidence>
<protein>
    <recommendedName>
        <fullName evidence="3">DNA-damage-inducible protein J</fullName>
    </recommendedName>
</protein>
<gene>
    <name evidence="1" type="ORF">UU23_C0001G0029</name>
</gene>
<evidence type="ECO:0008006" key="3">
    <source>
        <dbReference type="Google" id="ProtNLM"/>
    </source>
</evidence>
<proteinExistence type="predicted"/>
<comment type="caution">
    <text evidence="1">The sequence shown here is derived from an EMBL/GenBank/DDBJ whole genome shotgun (WGS) entry which is preliminary data.</text>
</comment>
<dbReference type="STRING" id="1618408.UU23_C0001G0029"/>
<sequence>MLLLVLLLSKHYNYHVQKTVLQIPINQQLKNDAEQVAQAQGFSSLQEVIRVFLSKFAANKVEVTIQEPIMLSEKSEKRYLKETLDFKAGKNIRSAKNVDELMSQLNANKAS</sequence>
<organism evidence="1 2">
    <name type="scientific">Candidatus Curtissbacteria bacterium GW2011_GWA1_40_9</name>
    <dbReference type="NCBI Taxonomy" id="1618408"/>
    <lineage>
        <taxon>Bacteria</taxon>
        <taxon>Candidatus Curtissiibacteriota</taxon>
    </lineage>
</organism>
<dbReference type="AlphaFoldDB" id="A0A0G0W1U9"/>